<comment type="subcellular location">
    <subcellularLocation>
        <location evidence="1">Membrane</location>
    </subcellularLocation>
</comment>
<feature type="transmembrane region" description="Helical" evidence="5">
    <location>
        <begin position="251"/>
        <end position="272"/>
    </location>
</feature>
<dbReference type="GO" id="GO:0016020">
    <property type="term" value="C:membrane"/>
    <property type="evidence" value="ECO:0007669"/>
    <property type="project" value="UniProtKB-SubCell"/>
</dbReference>
<keyword evidence="4 5" id="KW-0472">Membrane</keyword>
<evidence type="ECO:0000259" key="6">
    <source>
        <dbReference type="PROSITE" id="PS50262"/>
    </source>
</evidence>
<evidence type="ECO:0000256" key="3">
    <source>
        <dbReference type="ARBA" id="ARBA00022989"/>
    </source>
</evidence>
<evidence type="ECO:0000256" key="5">
    <source>
        <dbReference type="SAM" id="Phobius"/>
    </source>
</evidence>
<feature type="transmembrane region" description="Helical" evidence="5">
    <location>
        <begin position="228"/>
        <end position="245"/>
    </location>
</feature>
<feature type="transmembrane region" description="Helical" evidence="5">
    <location>
        <begin position="6"/>
        <end position="31"/>
    </location>
</feature>
<dbReference type="Proteomes" id="UP000887575">
    <property type="component" value="Unassembled WGS sequence"/>
</dbReference>
<dbReference type="WBParaSite" id="MBELARI_LOCUS4931">
    <property type="protein sequence ID" value="MBELARI_LOCUS4931"/>
    <property type="gene ID" value="MBELARI_LOCUS4931"/>
</dbReference>
<protein>
    <submittedName>
        <fullName evidence="8">7TM GPCR serpentine receptor class x (Srx) domain-containing protein</fullName>
    </submittedName>
</protein>
<dbReference type="PANTHER" id="PTHR22718:SF11">
    <property type="entry name" value="7TM GPCR SERPENTINE RECEPTOR CLASS X (SRX) DOMAIN-CONTAINING PROTEIN"/>
    <property type="match status" value="1"/>
</dbReference>
<keyword evidence="7" id="KW-1185">Reference proteome</keyword>
<dbReference type="AlphaFoldDB" id="A0AAF3FD71"/>
<dbReference type="PANTHER" id="PTHR22718">
    <property type="entry name" value="SERPENTINE RECEPTOR, CLASS X"/>
    <property type="match status" value="1"/>
</dbReference>
<keyword evidence="2 5" id="KW-0812">Transmembrane</keyword>
<name>A0AAF3FD71_9BILA</name>
<feature type="transmembrane region" description="Helical" evidence="5">
    <location>
        <begin position="190"/>
        <end position="208"/>
    </location>
</feature>
<keyword evidence="3 5" id="KW-1133">Transmembrane helix</keyword>
<evidence type="ECO:0000313" key="7">
    <source>
        <dbReference type="Proteomes" id="UP000887575"/>
    </source>
</evidence>
<dbReference type="Gene3D" id="1.20.1070.10">
    <property type="entry name" value="Rhodopsin 7-helix transmembrane proteins"/>
    <property type="match status" value="1"/>
</dbReference>
<feature type="transmembrane region" description="Helical" evidence="5">
    <location>
        <begin position="130"/>
        <end position="154"/>
    </location>
</feature>
<dbReference type="InterPro" id="IPR017452">
    <property type="entry name" value="GPCR_Rhodpsn_7TM"/>
</dbReference>
<dbReference type="SUPFAM" id="SSF81321">
    <property type="entry name" value="Family A G protein-coupled receptor-like"/>
    <property type="match status" value="1"/>
</dbReference>
<evidence type="ECO:0000256" key="1">
    <source>
        <dbReference type="ARBA" id="ARBA00004370"/>
    </source>
</evidence>
<evidence type="ECO:0000256" key="4">
    <source>
        <dbReference type="ARBA" id="ARBA00023136"/>
    </source>
</evidence>
<evidence type="ECO:0000313" key="8">
    <source>
        <dbReference type="WBParaSite" id="MBELARI_LOCUS4931"/>
    </source>
</evidence>
<organism evidence="7 8">
    <name type="scientific">Mesorhabditis belari</name>
    <dbReference type="NCBI Taxonomy" id="2138241"/>
    <lineage>
        <taxon>Eukaryota</taxon>
        <taxon>Metazoa</taxon>
        <taxon>Ecdysozoa</taxon>
        <taxon>Nematoda</taxon>
        <taxon>Chromadorea</taxon>
        <taxon>Rhabditida</taxon>
        <taxon>Rhabditina</taxon>
        <taxon>Rhabditomorpha</taxon>
        <taxon>Rhabditoidea</taxon>
        <taxon>Rhabditidae</taxon>
        <taxon>Mesorhabditinae</taxon>
        <taxon>Mesorhabditis</taxon>
    </lineage>
</organism>
<evidence type="ECO:0000256" key="2">
    <source>
        <dbReference type="ARBA" id="ARBA00022692"/>
    </source>
</evidence>
<proteinExistence type="predicted"/>
<feature type="transmembrane region" description="Helical" evidence="5">
    <location>
        <begin position="43"/>
        <end position="66"/>
    </location>
</feature>
<feature type="transmembrane region" description="Helical" evidence="5">
    <location>
        <begin position="96"/>
        <end position="118"/>
    </location>
</feature>
<dbReference type="PROSITE" id="PS50262">
    <property type="entry name" value="G_PROTEIN_RECEP_F1_2"/>
    <property type="match status" value="1"/>
</dbReference>
<accession>A0AAF3FD71</accession>
<sequence>MPDLPAALCLALLLVGLCGLLMNILLLIIILRSPLLSRKGQPVFIHIFSMVLGKTFQLLIIVFYIAPSIAFQRFPFQETEYGDVVLSIVSYAFYTFWVHSCCSNTVLAFSRFVIIICADSPLSSVCASRLSVFCQSGAIWCFSAILSLVTQFVLPCCHVKIDYLHYGYSYEVFDGAFNYSKYYVNLPANIIHTIIFFMFYASIVVFLWKHRIPVGSASRRESELAVQFLFIAAFFSLTWISFNILPQTSLGSLPATVMLECDCAAAAMIYLTMNRDIRRYIRGSQEGLMGCSQQSVSAMRKSTLQSSYRYRPAARSAEL</sequence>
<reference evidence="8" key="1">
    <citation type="submission" date="2024-02" db="UniProtKB">
        <authorList>
            <consortium name="WormBaseParasite"/>
        </authorList>
    </citation>
    <scope>IDENTIFICATION</scope>
</reference>
<feature type="domain" description="G-protein coupled receptors family 1 profile" evidence="6">
    <location>
        <begin position="22"/>
        <end position="245"/>
    </location>
</feature>